<dbReference type="RefSeq" id="WP_183399342.1">
    <property type="nucleotide sequence ID" value="NZ_JACIDS010000003.1"/>
</dbReference>
<dbReference type="Pfam" id="PF08818">
    <property type="entry name" value="DUF1801"/>
    <property type="match status" value="1"/>
</dbReference>
<evidence type="ECO:0000313" key="3">
    <source>
        <dbReference type="Proteomes" id="UP000553963"/>
    </source>
</evidence>
<comment type="caution">
    <text evidence="2">The sequence shown here is derived from an EMBL/GenBank/DDBJ whole genome shotgun (WGS) entry which is preliminary data.</text>
</comment>
<evidence type="ECO:0000313" key="2">
    <source>
        <dbReference type="EMBL" id="MBB3931732.1"/>
    </source>
</evidence>
<dbReference type="Proteomes" id="UP000553963">
    <property type="component" value="Unassembled WGS sequence"/>
</dbReference>
<proteinExistence type="predicted"/>
<sequence length="143" mass="15265">MDKTSEDEGLSPAQRIDAHIAERADWRGAVLARIRTLIHEADPDVIEAWKWDIPVWEHGGIICTGETYKKAVKLTFPKGAALDDASGLFNASLEGKVRRAIDIHEGETIDATAFKALIRAAVALNGATAANSGANSTKTSKGA</sequence>
<protein>
    <recommendedName>
        <fullName evidence="1">YdhG-like domain-containing protein</fullName>
    </recommendedName>
</protein>
<dbReference type="EMBL" id="JACIDS010000003">
    <property type="protein sequence ID" value="MBB3931732.1"/>
    <property type="molecule type" value="Genomic_DNA"/>
</dbReference>
<dbReference type="AlphaFoldDB" id="A0A840AQ30"/>
<organism evidence="2 3">
    <name type="scientific">Kaistia hirudinis</name>
    <dbReference type="NCBI Taxonomy" id="1293440"/>
    <lineage>
        <taxon>Bacteria</taxon>
        <taxon>Pseudomonadati</taxon>
        <taxon>Pseudomonadota</taxon>
        <taxon>Alphaproteobacteria</taxon>
        <taxon>Hyphomicrobiales</taxon>
        <taxon>Kaistiaceae</taxon>
        <taxon>Kaistia</taxon>
    </lineage>
</organism>
<keyword evidence="3" id="KW-1185">Reference proteome</keyword>
<name>A0A840AQ30_9HYPH</name>
<reference evidence="2 3" key="1">
    <citation type="submission" date="2020-08" db="EMBL/GenBank/DDBJ databases">
        <title>Genomic Encyclopedia of Type Strains, Phase IV (KMG-IV): sequencing the most valuable type-strain genomes for metagenomic binning, comparative biology and taxonomic classification.</title>
        <authorList>
            <person name="Goeker M."/>
        </authorList>
    </citation>
    <scope>NUCLEOTIDE SEQUENCE [LARGE SCALE GENOMIC DNA]</scope>
    <source>
        <strain evidence="2 3">DSM 25966</strain>
    </source>
</reference>
<dbReference type="SUPFAM" id="SSF159888">
    <property type="entry name" value="YdhG-like"/>
    <property type="match status" value="1"/>
</dbReference>
<evidence type="ECO:0000259" key="1">
    <source>
        <dbReference type="Pfam" id="PF08818"/>
    </source>
</evidence>
<dbReference type="InterPro" id="IPR014922">
    <property type="entry name" value="YdhG-like"/>
</dbReference>
<feature type="domain" description="YdhG-like" evidence="1">
    <location>
        <begin position="28"/>
        <end position="122"/>
    </location>
</feature>
<gene>
    <name evidence="2" type="ORF">GGR25_002782</name>
</gene>
<dbReference type="Gene3D" id="3.90.1150.200">
    <property type="match status" value="1"/>
</dbReference>
<accession>A0A840AQ30</accession>